<comment type="subcellular location">
    <subcellularLocation>
        <location evidence="1">Cell outer membrane</location>
    </subcellularLocation>
</comment>
<evidence type="ECO:0000256" key="5">
    <source>
        <dbReference type="ARBA" id="ARBA00023237"/>
    </source>
</evidence>
<evidence type="ECO:0000256" key="4">
    <source>
        <dbReference type="ARBA" id="ARBA00023136"/>
    </source>
</evidence>
<dbReference type="InterPro" id="IPR051906">
    <property type="entry name" value="TolC-like"/>
</dbReference>
<dbReference type="GO" id="GO:0015288">
    <property type="term" value="F:porin activity"/>
    <property type="evidence" value="ECO:0007669"/>
    <property type="project" value="TreeGrafter"/>
</dbReference>
<gene>
    <name evidence="6" type="ORF">SDC9_166845</name>
</gene>
<sequence length="248" mass="27076">MASTKNTLNNAIEKVISGAEQLYVGIIAMEDALPAVQRGLDALDRAVAIVEKQQELGMASAYDVEKLHYQRSQLQSQMESLKFQIASNKVTLEGMCGMELSGSVKLGALPMPTQAELDAVSYDKMLNTAMGRNVDVANAEISYNTKSSGANKNALSGAKETFAAKFKVVCMTVPEDSRLVTAAQETVDFQQRTFDIAAKKYELGMLSHEEYLSAKSDLDSARDDLKTAQRNLFSAYRAYVNATQYGLV</sequence>
<keyword evidence="2" id="KW-1134">Transmembrane beta strand</keyword>
<dbReference type="SUPFAM" id="SSF56954">
    <property type="entry name" value="Outer membrane efflux proteins (OEP)"/>
    <property type="match status" value="2"/>
</dbReference>
<dbReference type="Gene3D" id="1.20.1600.10">
    <property type="entry name" value="Outer membrane efflux proteins (OEP)"/>
    <property type="match status" value="2"/>
</dbReference>
<dbReference type="PANTHER" id="PTHR30026:SF20">
    <property type="entry name" value="OUTER MEMBRANE PROTEIN TOLC"/>
    <property type="match status" value="1"/>
</dbReference>
<keyword evidence="5" id="KW-0998">Cell outer membrane</keyword>
<dbReference type="GO" id="GO:0015562">
    <property type="term" value="F:efflux transmembrane transporter activity"/>
    <property type="evidence" value="ECO:0007669"/>
    <property type="project" value="InterPro"/>
</dbReference>
<evidence type="ECO:0000256" key="1">
    <source>
        <dbReference type="ARBA" id="ARBA00004442"/>
    </source>
</evidence>
<keyword evidence="4" id="KW-0472">Membrane</keyword>
<evidence type="ECO:0008006" key="7">
    <source>
        <dbReference type="Google" id="ProtNLM"/>
    </source>
</evidence>
<dbReference type="GO" id="GO:1990281">
    <property type="term" value="C:efflux pump complex"/>
    <property type="evidence" value="ECO:0007669"/>
    <property type="project" value="TreeGrafter"/>
</dbReference>
<dbReference type="EMBL" id="VSSQ01067038">
    <property type="protein sequence ID" value="MPN19476.1"/>
    <property type="molecule type" value="Genomic_DNA"/>
</dbReference>
<evidence type="ECO:0000256" key="2">
    <source>
        <dbReference type="ARBA" id="ARBA00022452"/>
    </source>
</evidence>
<dbReference type="GO" id="GO:0009279">
    <property type="term" value="C:cell outer membrane"/>
    <property type="evidence" value="ECO:0007669"/>
    <property type="project" value="UniProtKB-SubCell"/>
</dbReference>
<organism evidence="6">
    <name type="scientific">bioreactor metagenome</name>
    <dbReference type="NCBI Taxonomy" id="1076179"/>
    <lineage>
        <taxon>unclassified sequences</taxon>
        <taxon>metagenomes</taxon>
        <taxon>ecological metagenomes</taxon>
    </lineage>
</organism>
<protein>
    <recommendedName>
        <fullName evidence="7">Outer membrane efflux protein</fullName>
    </recommendedName>
</protein>
<evidence type="ECO:0000256" key="3">
    <source>
        <dbReference type="ARBA" id="ARBA00022692"/>
    </source>
</evidence>
<reference evidence="6" key="1">
    <citation type="submission" date="2019-08" db="EMBL/GenBank/DDBJ databases">
        <authorList>
            <person name="Kucharzyk K."/>
            <person name="Murdoch R.W."/>
            <person name="Higgins S."/>
            <person name="Loffler F."/>
        </authorList>
    </citation>
    <scope>NUCLEOTIDE SEQUENCE</scope>
</reference>
<proteinExistence type="predicted"/>
<name>A0A645FZZ5_9ZZZZ</name>
<accession>A0A645FZZ5</accession>
<dbReference type="AlphaFoldDB" id="A0A645FZZ5"/>
<comment type="caution">
    <text evidence="6">The sequence shown here is derived from an EMBL/GenBank/DDBJ whole genome shotgun (WGS) entry which is preliminary data.</text>
</comment>
<evidence type="ECO:0000313" key="6">
    <source>
        <dbReference type="EMBL" id="MPN19476.1"/>
    </source>
</evidence>
<keyword evidence="3" id="KW-0812">Transmembrane</keyword>
<dbReference type="PANTHER" id="PTHR30026">
    <property type="entry name" value="OUTER MEMBRANE PROTEIN TOLC"/>
    <property type="match status" value="1"/>
</dbReference>